<evidence type="ECO:0000256" key="1">
    <source>
        <dbReference type="SAM" id="MobiDB-lite"/>
    </source>
</evidence>
<dbReference type="RefSeq" id="WP_179632623.1">
    <property type="nucleotide sequence ID" value="NZ_JACCFH010000001.1"/>
</dbReference>
<dbReference type="PANTHER" id="PTHR31687">
    <property type="match status" value="1"/>
</dbReference>
<dbReference type="AlphaFoldDB" id="A0A7Y9UIE5"/>
<keyword evidence="3" id="KW-1185">Reference proteome</keyword>
<gene>
    <name evidence="2" type="ORF">BDD16_000636</name>
</gene>
<dbReference type="InterPro" id="IPR012469">
    <property type="entry name" value="DUF1688"/>
</dbReference>
<comment type="caution">
    <text evidence="2">The sequence shown here is derived from an EMBL/GenBank/DDBJ whole genome shotgun (WGS) entry which is preliminary data.</text>
</comment>
<dbReference type="Proteomes" id="UP000518288">
    <property type="component" value="Unassembled WGS sequence"/>
</dbReference>
<dbReference type="EMBL" id="JACCFH010000001">
    <property type="protein sequence ID" value="NYG31650.1"/>
    <property type="molecule type" value="Genomic_DNA"/>
</dbReference>
<evidence type="ECO:0000313" key="3">
    <source>
        <dbReference type="Proteomes" id="UP000518288"/>
    </source>
</evidence>
<organism evidence="2 3">
    <name type="scientific">Sphaerotilus montanus</name>
    <dbReference type="NCBI Taxonomy" id="522889"/>
    <lineage>
        <taxon>Bacteria</taxon>
        <taxon>Pseudomonadati</taxon>
        <taxon>Pseudomonadota</taxon>
        <taxon>Betaproteobacteria</taxon>
        <taxon>Burkholderiales</taxon>
        <taxon>Sphaerotilaceae</taxon>
        <taxon>Sphaerotilus</taxon>
    </lineage>
</organism>
<evidence type="ECO:0008006" key="4">
    <source>
        <dbReference type="Google" id="ProtNLM"/>
    </source>
</evidence>
<proteinExistence type="predicted"/>
<accession>A0A7Y9UIE5</accession>
<feature type="region of interest" description="Disordered" evidence="1">
    <location>
        <begin position="1"/>
        <end position="25"/>
    </location>
</feature>
<sequence length="425" mass="44512">MAASTPTPDPWGGPGWHTPVPADHPATPLLSARAVRARSHAVLDHVAAGRSPHWRWEPSRLAATVAAVVETTRASYPDLRVPVHSRWRHFEAGGADRWAALADAAGLAGEAQRLERARVRIDLVIPSVLLDAGAGAAWHYDDAAHGQRLSRSEGLGVASFDWFARGGWSADAKAPLRTDAAALAAVTPDALAGAFQVGADNPLVGLDGRAALLRRLGEVMAATPAVFGVPARLGNMLDFLLMQAEGDRIDADVVLGTLLRALGPVWPGRLALEGVNLGDCWHHPATADGWMPFHKLTQWLTYSLLEPLADAGLSVTGLDALTGLPEYRNGGLLLDTGLLMPASGALPTVLLSVDDPAIVEWRAVTVAALDLIAEGVRATLGLSAEAFPLACVLEGGTWATGRRLAAARRPGGAPPLNIASDGTVF</sequence>
<reference evidence="2 3" key="1">
    <citation type="submission" date="2020-07" db="EMBL/GenBank/DDBJ databases">
        <title>Genomic Encyclopedia of Archaeal and Bacterial Type Strains, Phase II (KMG-II): from individual species to whole genera.</title>
        <authorList>
            <person name="Goeker M."/>
        </authorList>
    </citation>
    <scope>NUCLEOTIDE SEQUENCE [LARGE SCALE GENOMIC DNA]</scope>
    <source>
        <strain evidence="2 3">DSM 21226</strain>
    </source>
</reference>
<dbReference type="Pfam" id="PF07958">
    <property type="entry name" value="DUF1688"/>
    <property type="match status" value="1"/>
</dbReference>
<protein>
    <recommendedName>
        <fullName evidence="4">DUF1688 family protein</fullName>
    </recommendedName>
</protein>
<evidence type="ECO:0000313" key="2">
    <source>
        <dbReference type="EMBL" id="NYG31650.1"/>
    </source>
</evidence>
<dbReference type="PANTHER" id="PTHR31687:SF3">
    <property type="entry name" value="PROTEIN URG3"/>
    <property type="match status" value="1"/>
</dbReference>
<name>A0A7Y9UIE5_9BURK</name>